<dbReference type="AlphaFoldDB" id="A0A6I6ACJ1"/>
<keyword evidence="1" id="KW-1133">Transmembrane helix</keyword>
<evidence type="ECO:0000313" key="3">
    <source>
        <dbReference type="Proteomes" id="UP000427281"/>
    </source>
</evidence>
<organism evidence="2 3">
    <name type="scientific">Gimesia benthica</name>
    <dbReference type="NCBI Taxonomy" id="2608982"/>
    <lineage>
        <taxon>Bacteria</taxon>
        <taxon>Pseudomonadati</taxon>
        <taxon>Planctomycetota</taxon>
        <taxon>Planctomycetia</taxon>
        <taxon>Planctomycetales</taxon>
        <taxon>Planctomycetaceae</taxon>
        <taxon>Gimesia</taxon>
    </lineage>
</organism>
<keyword evidence="1" id="KW-0472">Membrane</keyword>
<evidence type="ECO:0000313" key="2">
    <source>
        <dbReference type="EMBL" id="QGQ23105.1"/>
    </source>
</evidence>
<evidence type="ECO:0000256" key="1">
    <source>
        <dbReference type="SAM" id="Phobius"/>
    </source>
</evidence>
<keyword evidence="1" id="KW-0812">Transmembrane</keyword>
<proteinExistence type="predicted"/>
<feature type="transmembrane region" description="Helical" evidence="1">
    <location>
        <begin position="43"/>
        <end position="63"/>
    </location>
</feature>
<gene>
    <name evidence="2" type="ORF">F1728_10670</name>
</gene>
<dbReference type="Proteomes" id="UP000427281">
    <property type="component" value="Chromosome"/>
</dbReference>
<name>A0A6I6ACJ1_9PLAN</name>
<dbReference type="RefSeq" id="WP_155364101.1">
    <property type="nucleotide sequence ID" value="NZ_CP043930.1"/>
</dbReference>
<feature type="transmembrane region" description="Helical" evidence="1">
    <location>
        <begin position="12"/>
        <end position="31"/>
    </location>
</feature>
<protein>
    <submittedName>
        <fullName evidence="2">Uncharacterized protein</fullName>
    </submittedName>
</protein>
<reference evidence="2 3" key="1">
    <citation type="submission" date="2019-09" db="EMBL/GenBank/DDBJ databases">
        <title>Gimesia benthica sp. nov., a novel bacterium isolated from deep-sea water of the Northwest Indian Ocean.</title>
        <authorList>
            <person name="Dai X."/>
        </authorList>
    </citation>
    <scope>NUCLEOTIDE SEQUENCE [LARGE SCALE GENOMIC DNA]</scope>
    <source>
        <strain evidence="2 3">E7</strain>
    </source>
</reference>
<keyword evidence="3" id="KW-1185">Reference proteome</keyword>
<dbReference type="KEGG" id="gim:F1728_10670"/>
<accession>A0A6I6ACJ1</accession>
<dbReference type="EMBL" id="CP043930">
    <property type="protein sequence ID" value="QGQ23105.1"/>
    <property type="molecule type" value="Genomic_DNA"/>
</dbReference>
<sequence length="68" mass="7774">MMLDGEAISILLTWASMVIVLPGFIFHQLLVKRLDKKSTKITAWVFFAGAELLFHFLVIRALVRGWTI</sequence>